<dbReference type="Proteomes" id="UP000289650">
    <property type="component" value="Unassembled WGS sequence"/>
</dbReference>
<dbReference type="InterPro" id="IPR011006">
    <property type="entry name" value="CheY-like_superfamily"/>
</dbReference>
<dbReference type="GO" id="GO:0000160">
    <property type="term" value="P:phosphorelay signal transduction system"/>
    <property type="evidence" value="ECO:0007669"/>
    <property type="project" value="InterPro"/>
</dbReference>
<dbReference type="InterPro" id="IPR001789">
    <property type="entry name" value="Sig_transdc_resp-reg_receiver"/>
</dbReference>
<gene>
    <name evidence="6" type="ORF">D1006_30340</name>
</gene>
<evidence type="ECO:0000259" key="4">
    <source>
        <dbReference type="PROSITE" id="PS50110"/>
    </source>
</evidence>
<dbReference type="PROSITE" id="PS51755">
    <property type="entry name" value="OMPR_PHOB"/>
    <property type="match status" value="1"/>
</dbReference>
<proteinExistence type="predicted"/>
<keyword evidence="1 3" id="KW-0238">DNA-binding</keyword>
<comment type="caution">
    <text evidence="6">The sequence shown here is derived from an EMBL/GenBank/DDBJ whole genome shotgun (WGS) entry which is preliminary data.</text>
</comment>
<evidence type="ECO:0000256" key="1">
    <source>
        <dbReference type="ARBA" id="ARBA00023125"/>
    </source>
</evidence>
<dbReference type="GO" id="GO:0006355">
    <property type="term" value="P:regulation of DNA-templated transcription"/>
    <property type="evidence" value="ECO:0007669"/>
    <property type="project" value="InterPro"/>
</dbReference>
<feature type="DNA-binding region" description="OmpR/PhoB-type" evidence="3">
    <location>
        <begin position="162"/>
        <end position="262"/>
    </location>
</feature>
<evidence type="ECO:0000313" key="7">
    <source>
        <dbReference type="Proteomes" id="UP000289650"/>
    </source>
</evidence>
<accession>A0A4Q2AHB0</accession>
<reference evidence="6 7" key="1">
    <citation type="submission" date="2018-08" db="EMBL/GenBank/DDBJ databases">
        <title>Mountain-cultivated ginseng endophyte, Burkholderia stabilis and its activity against ginseng root rot disease.</title>
        <authorList>
            <person name="Tapan Kumar M."/>
            <person name="Bae H."/>
            <person name="Shanmugam G."/>
            <person name="Jeon J."/>
        </authorList>
    </citation>
    <scope>NUCLEOTIDE SEQUENCE [LARGE SCALE GENOMIC DNA]</scope>
    <source>
        <strain evidence="6 7">EB159</strain>
    </source>
</reference>
<dbReference type="GO" id="GO:0003677">
    <property type="term" value="F:DNA binding"/>
    <property type="evidence" value="ECO:0007669"/>
    <property type="project" value="UniProtKB-UniRule"/>
</dbReference>
<evidence type="ECO:0000259" key="5">
    <source>
        <dbReference type="PROSITE" id="PS51755"/>
    </source>
</evidence>
<dbReference type="SUPFAM" id="SSF52172">
    <property type="entry name" value="CheY-like"/>
    <property type="match status" value="1"/>
</dbReference>
<organism evidence="6 7">
    <name type="scientific">Burkholderia stabilis</name>
    <dbReference type="NCBI Taxonomy" id="95485"/>
    <lineage>
        <taxon>Bacteria</taxon>
        <taxon>Pseudomonadati</taxon>
        <taxon>Pseudomonadota</taxon>
        <taxon>Betaproteobacteria</taxon>
        <taxon>Burkholderiales</taxon>
        <taxon>Burkholderiaceae</taxon>
        <taxon>Burkholderia</taxon>
        <taxon>Burkholderia cepacia complex</taxon>
    </lineage>
</organism>
<dbReference type="InterPro" id="IPR016032">
    <property type="entry name" value="Sig_transdc_resp-reg_C-effctor"/>
</dbReference>
<sequence>MRGGAEPSDSRSICRACRIEASRTKRGVRVILTMPKKRAAILSRDSKIESWIINNLEDSDYDCVFFRNFNDILSCTNPEDLSVLVTRFEDLDSVSGRILLRRKNGAFEKTPILFVTSGVEKWKIVSMLDAGADAYIATTASRPVFLSYVDALVRRARARKGRPSREIHGAYEFDLLSKKVRRQRTNIPVNVMEFHISLSLFRNLSESLSLNYLEEMTWGVSTGEARGKIRTHVSNLKRKLDLTPENGYLLTAVRGYGYRLELIPGRNRLSGKCDEVDLDWSTS</sequence>
<dbReference type="EMBL" id="QWEX01000002">
    <property type="protein sequence ID" value="RXV69362.1"/>
    <property type="molecule type" value="Genomic_DNA"/>
</dbReference>
<dbReference type="AlphaFoldDB" id="A0A4Q2AHB0"/>
<dbReference type="Pfam" id="PF00486">
    <property type="entry name" value="Trans_reg_C"/>
    <property type="match status" value="1"/>
</dbReference>
<evidence type="ECO:0000256" key="2">
    <source>
        <dbReference type="PROSITE-ProRule" id="PRU00169"/>
    </source>
</evidence>
<feature type="domain" description="Response regulatory" evidence="4">
    <location>
        <begin position="38"/>
        <end position="153"/>
    </location>
</feature>
<feature type="domain" description="OmpR/PhoB-type" evidence="5">
    <location>
        <begin position="162"/>
        <end position="262"/>
    </location>
</feature>
<dbReference type="SMART" id="SM00862">
    <property type="entry name" value="Trans_reg_C"/>
    <property type="match status" value="1"/>
</dbReference>
<evidence type="ECO:0000256" key="3">
    <source>
        <dbReference type="PROSITE-ProRule" id="PRU01091"/>
    </source>
</evidence>
<name>A0A4Q2AHB0_9BURK</name>
<evidence type="ECO:0000313" key="6">
    <source>
        <dbReference type="EMBL" id="RXV69362.1"/>
    </source>
</evidence>
<dbReference type="InterPro" id="IPR001867">
    <property type="entry name" value="OmpR/PhoB-type_DNA-bd"/>
</dbReference>
<dbReference type="InterPro" id="IPR036388">
    <property type="entry name" value="WH-like_DNA-bd_sf"/>
</dbReference>
<dbReference type="PROSITE" id="PS50110">
    <property type="entry name" value="RESPONSE_REGULATORY"/>
    <property type="match status" value="1"/>
</dbReference>
<dbReference type="SUPFAM" id="SSF46894">
    <property type="entry name" value="C-terminal effector domain of the bipartite response regulators"/>
    <property type="match status" value="1"/>
</dbReference>
<dbReference type="Gene3D" id="3.40.50.2300">
    <property type="match status" value="1"/>
</dbReference>
<dbReference type="Gene3D" id="1.10.10.10">
    <property type="entry name" value="Winged helix-like DNA-binding domain superfamily/Winged helix DNA-binding domain"/>
    <property type="match status" value="1"/>
</dbReference>
<protein>
    <submittedName>
        <fullName evidence="6">DNA-binding response regulator</fullName>
    </submittedName>
</protein>
<comment type="caution">
    <text evidence="2">Lacks conserved residue(s) required for the propagation of feature annotation.</text>
</comment>